<reference evidence="1 2" key="1">
    <citation type="submission" date="2017-11" db="EMBL/GenBank/DDBJ databases">
        <title>Draft genome sequence of Rhizobiales bacterium SY3-13.</title>
        <authorList>
            <person name="Sun C."/>
        </authorList>
    </citation>
    <scope>NUCLEOTIDE SEQUENCE [LARGE SCALE GENOMIC DNA]</scope>
    <source>
        <strain evidence="1 2">SY3-13</strain>
    </source>
</reference>
<dbReference type="Proteomes" id="UP000229498">
    <property type="component" value="Unassembled WGS sequence"/>
</dbReference>
<name>A0A2M9G4X6_9PROT</name>
<evidence type="ECO:0000313" key="2">
    <source>
        <dbReference type="Proteomes" id="UP000229498"/>
    </source>
</evidence>
<keyword evidence="2" id="KW-1185">Reference proteome</keyword>
<accession>A0A2M9G4X6</accession>
<dbReference type="AlphaFoldDB" id="A0A2M9G4X6"/>
<dbReference type="EMBL" id="PHIG01000018">
    <property type="protein sequence ID" value="PJK30765.1"/>
    <property type="molecule type" value="Genomic_DNA"/>
</dbReference>
<gene>
    <name evidence="1" type="ORF">CVT23_05190</name>
</gene>
<evidence type="ECO:0000313" key="1">
    <source>
        <dbReference type="EMBL" id="PJK30765.1"/>
    </source>
</evidence>
<sequence length="60" mass="6502">MGLMDRFEPLNEQEAKRRRGRNLAVALALAAFVGLVFAGSLVKMSQGDLPVMNGDVGVQR</sequence>
<protein>
    <recommendedName>
        <fullName evidence="3">Cytochrome C oxidase assembly protein</fullName>
    </recommendedName>
</protein>
<proteinExistence type="predicted"/>
<comment type="caution">
    <text evidence="1">The sequence shown here is derived from an EMBL/GenBank/DDBJ whole genome shotgun (WGS) entry which is preliminary data.</text>
</comment>
<evidence type="ECO:0008006" key="3">
    <source>
        <dbReference type="Google" id="ProtNLM"/>
    </source>
</evidence>
<organism evidence="1 2">
    <name type="scientific">Minwuia thermotolerans</name>
    <dbReference type="NCBI Taxonomy" id="2056226"/>
    <lineage>
        <taxon>Bacteria</taxon>
        <taxon>Pseudomonadati</taxon>
        <taxon>Pseudomonadota</taxon>
        <taxon>Alphaproteobacteria</taxon>
        <taxon>Minwuiales</taxon>
        <taxon>Minwuiaceae</taxon>
        <taxon>Minwuia</taxon>
    </lineage>
</organism>